<sequence>MRLAQLLCALVFWGVTPAMAQVVGDPEAIRLMMTEFGLPVTPDKDSTGDPKLESRIDGTHFTVYFYDCDKATCGAIQFSAGFDMDQPLSAERVNDWNRGTRFGKVYLDDESDPFVVMDVELGPDGIGRKNFDGVLDTWRVVLSDFRSFINW</sequence>
<comment type="caution">
    <text evidence="2">The sequence shown here is derived from an EMBL/GenBank/DDBJ whole genome shotgun (WGS) entry which is preliminary data.</text>
</comment>
<organism evidence="2 3">
    <name type="scientific">Paracoccus sulfuroxidans</name>
    <dbReference type="NCBI Taxonomy" id="384678"/>
    <lineage>
        <taxon>Bacteria</taxon>
        <taxon>Pseudomonadati</taxon>
        <taxon>Pseudomonadota</taxon>
        <taxon>Alphaproteobacteria</taxon>
        <taxon>Rhodobacterales</taxon>
        <taxon>Paracoccaceae</taxon>
        <taxon>Paracoccus</taxon>
    </lineage>
</organism>
<reference evidence="2 3" key="1">
    <citation type="journal article" date="2015" name="Stand. Genomic Sci.">
        <title>Genomic Encyclopedia of Bacterial and Archaeal Type Strains, Phase III: the genomes of soil and plant-associated and newly described type strains.</title>
        <authorList>
            <person name="Whitman W.B."/>
            <person name="Woyke T."/>
            <person name="Klenk H.P."/>
            <person name="Zhou Y."/>
            <person name="Lilburn T.G."/>
            <person name="Beck B.J."/>
            <person name="De Vos P."/>
            <person name="Vandamme P."/>
            <person name="Eisen J.A."/>
            <person name="Garrity G."/>
            <person name="Hugenholtz P."/>
            <person name="Kyrpides N.C."/>
        </authorList>
    </citation>
    <scope>NUCLEOTIDE SEQUENCE [LARGE SCALE GENOMIC DNA]</scope>
    <source>
        <strain evidence="2 3">CGMCC 1.5364</strain>
    </source>
</reference>
<feature type="signal peptide" evidence="1">
    <location>
        <begin position="1"/>
        <end position="20"/>
    </location>
</feature>
<dbReference type="InterPro" id="IPR019660">
    <property type="entry name" value="Put_sensory_transdc_reg_YbjN"/>
</dbReference>
<feature type="chain" id="PRO_5022121226" evidence="1">
    <location>
        <begin position="21"/>
        <end position="151"/>
    </location>
</feature>
<dbReference type="AlphaFoldDB" id="A0A562NM36"/>
<dbReference type="RefSeq" id="WP_145398212.1">
    <property type="nucleotide sequence ID" value="NZ_VLKU01000007.1"/>
</dbReference>
<name>A0A562NM36_9RHOB</name>
<evidence type="ECO:0000256" key="1">
    <source>
        <dbReference type="SAM" id="SignalP"/>
    </source>
</evidence>
<keyword evidence="1" id="KW-0732">Signal</keyword>
<dbReference type="CDD" id="cd17511">
    <property type="entry name" value="YbjN_AmyR-like"/>
    <property type="match status" value="1"/>
</dbReference>
<proteinExistence type="predicted"/>
<dbReference type="Pfam" id="PF10722">
    <property type="entry name" value="YbjN"/>
    <property type="match status" value="1"/>
</dbReference>
<dbReference type="Proteomes" id="UP000316225">
    <property type="component" value="Unassembled WGS sequence"/>
</dbReference>
<dbReference type="OrthoDB" id="33037at2"/>
<evidence type="ECO:0000313" key="3">
    <source>
        <dbReference type="Proteomes" id="UP000316225"/>
    </source>
</evidence>
<keyword evidence="3" id="KW-1185">Reference proteome</keyword>
<accession>A0A562NM36</accession>
<dbReference type="EMBL" id="VLKU01000007">
    <property type="protein sequence ID" value="TWI33265.1"/>
    <property type="molecule type" value="Genomic_DNA"/>
</dbReference>
<protein>
    <submittedName>
        <fullName evidence="2">Putative sensory transduction regulator</fullName>
    </submittedName>
</protein>
<evidence type="ECO:0000313" key="2">
    <source>
        <dbReference type="EMBL" id="TWI33265.1"/>
    </source>
</evidence>
<gene>
    <name evidence="2" type="ORF">IQ24_02406</name>
</gene>